<reference evidence="3 4" key="1">
    <citation type="journal article" date="2018" name="Arch. Microbiol.">
        <title>New insights into the metabolic potential of the phototrophic purple bacterium Rhodopila globiformis DSM 161(T) from its draft genome sequence and evidence for a vanadium-dependent nitrogenase.</title>
        <authorList>
            <person name="Imhoff J.F."/>
            <person name="Rahn T."/>
            <person name="Kunzel S."/>
            <person name="Neulinger S.C."/>
        </authorList>
    </citation>
    <scope>NUCLEOTIDE SEQUENCE [LARGE SCALE GENOMIC DNA]</scope>
    <source>
        <strain evidence="3 4">DSM 16996</strain>
    </source>
</reference>
<dbReference type="AlphaFoldDB" id="A0A2S6NAQ0"/>
<keyword evidence="4" id="KW-1185">Reference proteome</keyword>
<dbReference type="Pfam" id="PF02350">
    <property type="entry name" value="Epimerase_2"/>
    <property type="match status" value="1"/>
</dbReference>
<dbReference type="RefSeq" id="WP_104507423.1">
    <property type="nucleotide sequence ID" value="NZ_JACIGC010000024.1"/>
</dbReference>
<feature type="domain" description="UDP-N-acetylglucosamine 2-epimerase" evidence="2">
    <location>
        <begin position="31"/>
        <end position="370"/>
    </location>
</feature>
<accession>A0A2S6NAQ0</accession>
<dbReference type="SUPFAM" id="SSF53756">
    <property type="entry name" value="UDP-Glycosyltransferase/glycogen phosphorylase"/>
    <property type="match status" value="1"/>
</dbReference>
<dbReference type="PANTHER" id="PTHR43174">
    <property type="entry name" value="UDP-N-ACETYLGLUCOSAMINE 2-EPIMERASE"/>
    <property type="match status" value="1"/>
</dbReference>
<keyword evidence="1" id="KW-0413">Isomerase</keyword>
<dbReference type="Proteomes" id="UP000239089">
    <property type="component" value="Unassembled WGS sequence"/>
</dbReference>
<protein>
    <submittedName>
        <fullName evidence="3">UDP-N-acetylglucosamine 2-epimerase (Non-hydrolyzing)</fullName>
    </submittedName>
</protein>
<sequence>MNAPPAWRVDCIVGARPNFVKIAPILRALKAGGFSARLIHTGQHYDRAMSEVFFNELQIPEPDIDLGVGSGSGIAQTAQIMIGLEPVLLAERPDMLLVVGDVNSTLAAGLVAAKLLIPLCHVEAGLRSGDWTMPEEVNRFVTDGLSDLLLTTEREAEETLLREGIPRDRIHFVGNVMIDSLLASLVRAPSAEATLAAHDGALAFRAEAMSRGFGLVTLHRPSNVDDPARLSELLETLAEISARLPLVFAVHPRTRARIAENGLARLLENRLILTTPPLPYLQVISLMKSARLVITDSGGVQEETTALGVPCLTARASTERPITITQGTNTLVGLSTVALKNAVMDVLENGGKRGRTPELWDGRAAERVSARIGDYLTDRAKSK</sequence>
<dbReference type="Gene3D" id="3.40.50.2000">
    <property type="entry name" value="Glycogen Phosphorylase B"/>
    <property type="match status" value="2"/>
</dbReference>
<dbReference type="InterPro" id="IPR003331">
    <property type="entry name" value="UDP_GlcNAc_Epimerase_2_dom"/>
</dbReference>
<comment type="similarity">
    <text evidence="1">Belongs to the UDP-N-acetylglucosamine 2-epimerase family.</text>
</comment>
<dbReference type="CDD" id="cd03786">
    <property type="entry name" value="GTB_UDP-GlcNAc_2-Epimerase"/>
    <property type="match status" value="1"/>
</dbReference>
<gene>
    <name evidence="3" type="ORF">CCR94_08375</name>
</gene>
<organism evidence="3 4">
    <name type="scientific">Rhodoblastus sphagnicola</name>
    <dbReference type="NCBI Taxonomy" id="333368"/>
    <lineage>
        <taxon>Bacteria</taxon>
        <taxon>Pseudomonadati</taxon>
        <taxon>Pseudomonadota</taxon>
        <taxon>Alphaproteobacteria</taxon>
        <taxon>Hyphomicrobiales</taxon>
        <taxon>Rhodoblastaceae</taxon>
        <taxon>Rhodoblastus</taxon>
    </lineage>
</organism>
<comment type="caution">
    <text evidence="3">The sequence shown here is derived from an EMBL/GenBank/DDBJ whole genome shotgun (WGS) entry which is preliminary data.</text>
</comment>
<evidence type="ECO:0000259" key="2">
    <source>
        <dbReference type="Pfam" id="PF02350"/>
    </source>
</evidence>
<evidence type="ECO:0000256" key="1">
    <source>
        <dbReference type="RuleBase" id="RU003513"/>
    </source>
</evidence>
<dbReference type="EMBL" id="NHSJ01000053">
    <property type="protein sequence ID" value="PPQ31677.1"/>
    <property type="molecule type" value="Genomic_DNA"/>
</dbReference>
<evidence type="ECO:0000313" key="4">
    <source>
        <dbReference type="Proteomes" id="UP000239089"/>
    </source>
</evidence>
<proteinExistence type="inferred from homology"/>
<dbReference type="NCBIfam" id="TIGR00236">
    <property type="entry name" value="wecB"/>
    <property type="match status" value="1"/>
</dbReference>
<dbReference type="GO" id="GO:0016853">
    <property type="term" value="F:isomerase activity"/>
    <property type="evidence" value="ECO:0007669"/>
    <property type="project" value="UniProtKB-KW"/>
</dbReference>
<evidence type="ECO:0000313" key="3">
    <source>
        <dbReference type="EMBL" id="PPQ31677.1"/>
    </source>
</evidence>
<dbReference type="OrthoDB" id="9803238at2"/>
<dbReference type="InterPro" id="IPR029767">
    <property type="entry name" value="WecB-like"/>
</dbReference>
<dbReference type="PANTHER" id="PTHR43174:SF1">
    <property type="entry name" value="UDP-N-ACETYLGLUCOSAMINE 2-EPIMERASE"/>
    <property type="match status" value="1"/>
</dbReference>
<name>A0A2S6NAQ0_9HYPH</name>